<dbReference type="GO" id="GO:0005634">
    <property type="term" value="C:nucleus"/>
    <property type="evidence" value="ECO:0000318"/>
    <property type="project" value="GO_Central"/>
</dbReference>
<dbReference type="EMBL" id="DS113679">
    <property type="protein sequence ID" value="EAX98357.1"/>
    <property type="molecule type" value="Genomic_DNA"/>
</dbReference>
<sequence>MGKKRFIPSPKEDLIKWSEYFYECIIDNKNIKNLCHDCEQLVNVLFASDFITKESITMFFNNNLPAIIEALVQKYNVSNKNYESIFRSFLDLYYQMLIGEYSTQSKHILLILDPLTTCNSKNQESYQANVQYFIDNVFLSVISYAFEDVGPKINSVYSSIFTLLKNITIFITKEQNDLVFNLCISFIDDLYNFDEDCVLDFINFAKYPNYHEILHMFANKLYECVHDNEFEAYDYINSFIELIDFGIDFTDTPFWEEVCESKYRKKFREKMIPYLMKISNKFDNEKLSKLFSKFDDRTRDQMITNMMNKLGTSNSEEMANKIKFIFQINENPENIPWKSISMSYKSNPKAFDSEVCKLLLSKIESIKKPYETDAILIISQLISNVACDLEKRKQIAEEFHQFKIISENIMLSDEEIESLLASYRITYDKQTIITELMNDFIKYENSFKIREKILRIIPQIISDGNKYGESSSKELEGDKSSLYVNVQSDFGFNELEINKNWKINELYSYFSILEGLPVNEFTLFYDNQLIKEQQKVSDLKIDENKYLLIKYNKINTIPKIPVTARLEKRSDLITKIVSIPSSATINDLIQILKVTFKINGIYGFKLNDKNIKTKKTIQELSMNKNDVICISKISDDEEESYLTIKFVKEIIKSNNFDVLRISPPPKELIEQMNDMPTFVQTLKDENDVNYIDYVLNLIKEKNFLQNFLENGGYNQIVDFIIDGLDITNNMIQCVDNQFDVSYNLKEFAESLFSETKEQNLENSEKILEILFNKSRNNQETLLPDQDLLLQYLEKINEKARNNLLLIISKIPNEFDVLLKYYRENPNVFAKYFEIFMSNDDTSIDDLIFYMKSENSNKEKVLEILEKRKSVKNRKKSDNIIDKKYYDDIYSVFSYVRDIYQLKILNLISDYKLNPENLQKLVENIGNLEYKKWNNHGNIEESQTLCQYVVGIINPGSICYVNSSLQQLFYCKPFRNFILNNDFGNSEQNNELKNVFNMLQAKTEQMISLDLFCNVCNVFPGSKLSDQQQDAQEFLTLLIGNIKNADKNFNFKNVTSFINKSTGTEVNQRVEDNLMLDLTVIGYRNFEQSMNSVFNQEEISGYNYHNQKITAIQKKSIKDLSNNLIIHLKRFEFTETGEIRKIKSKFEFPFEFNSNVLDKNSNLNYKLHGVICHQGEALFGHYISIIRTKDLGFVRLDDGAISLINEREFRETTLGGVDDYETFTAYILFYSVDDLIEIKSEKVQEIKQNNDVFLTKEFYNFVMNQNDPYLALSYCLKCYIRTRDEDKHCDDIYDLIMKGEKSEICERIKDFSRELVAAIKSSTNRRIVNLSMDLLKYGLKSEEKSERKSIFNKIYKEIDSKSPKFVNSYCDLILNYLKEHLDDINDRGTKHNKFIEIKNDLKHQKDFDLSILDELCEITFEINSEKMADEFITSVINSKDYKQLYDTKTDIIIKFFGVMCFDLLFDSNLIDVGKQLLSKLIEEKASETINLFFDELFQQQKRLIFKGYKGQKEDERNCFLTDYLSIFIKSFENSKDLRSQLTFQRFLRLCHIYHEKYCSPPATTFRQAKIAQLLIEILLLFEPKYWVENEINFDDGDEGLVTLKIEPVEMTNTILSYIIKLDNFVFDVFPCVIKAVLKGNEKLISILTENDRKIKIIVKSNNKTIISLLNDLFVQKFDNEEISEIMIPFIPVFYAVDQKLSIFDHFLDHGSLQQKEDLLICMAQRCRNDSIFQKIFPYIEEILKDKNISFINYFVDYGLKYQETFIGYSEAFNRIKEELETNTNINYDELLLNLLKVYIKKFENEKEFFKIGEIFLIVLKKNYFDEKVEYKQTAEFMEKNKKSRMVVFLLSSLYPLMNRSFENIRYQEVEDKGELVELICDLLANKDECGDNLDDMALDDELISILFICELVKENPEYKQSFSLKPEQLSEKTRSNQTVIDTLFTE</sequence>
<dbReference type="InterPro" id="IPR038765">
    <property type="entry name" value="Papain-like_cys_pep_sf"/>
</dbReference>
<dbReference type="SUPFAM" id="SSF54001">
    <property type="entry name" value="Cysteine proteinases"/>
    <property type="match status" value="1"/>
</dbReference>
<dbReference type="PROSITE" id="PS50053">
    <property type="entry name" value="UBIQUITIN_2"/>
    <property type="match status" value="1"/>
</dbReference>
<dbReference type="GO" id="GO:0016579">
    <property type="term" value="P:protein deubiquitination"/>
    <property type="evidence" value="ECO:0007669"/>
    <property type="project" value="InterPro"/>
</dbReference>
<protein>
    <submittedName>
        <fullName evidence="3">Clan CA, family C19, ubiquitin hydrolase-like cysteine peptidase</fullName>
    </submittedName>
</protein>
<evidence type="ECO:0000259" key="1">
    <source>
        <dbReference type="PROSITE" id="PS50053"/>
    </source>
</evidence>
<dbReference type="RefSeq" id="XP_001311287.1">
    <property type="nucleotide sequence ID" value="XM_001311286.1"/>
</dbReference>
<dbReference type="InterPro" id="IPR050164">
    <property type="entry name" value="Peptidase_C19"/>
</dbReference>
<dbReference type="InParanoid" id="A2F9R5"/>
<dbReference type="PANTHER" id="PTHR24006">
    <property type="entry name" value="UBIQUITIN CARBOXYL-TERMINAL HYDROLASE"/>
    <property type="match status" value="1"/>
</dbReference>
<dbReference type="GO" id="GO:0005829">
    <property type="term" value="C:cytosol"/>
    <property type="evidence" value="ECO:0000318"/>
    <property type="project" value="GO_Central"/>
</dbReference>
<dbReference type="SUPFAM" id="SSF54236">
    <property type="entry name" value="Ubiquitin-like"/>
    <property type="match status" value="1"/>
</dbReference>
<dbReference type="PROSITE" id="PS50235">
    <property type="entry name" value="USP_3"/>
    <property type="match status" value="1"/>
</dbReference>
<dbReference type="InterPro" id="IPR018200">
    <property type="entry name" value="USP_CS"/>
</dbReference>
<keyword evidence="4" id="KW-1185">Reference proteome</keyword>
<dbReference type="Proteomes" id="UP000001542">
    <property type="component" value="Unassembled WGS sequence"/>
</dbReference>
<dbReference type="InterPro" id="IPR000626">
    <property type="entry name" value="Ubiquitin-like_dom"/>
</dbReference>
<feature type="domain" description="USP" evidence="2">
    <location>
        <begin position="949"/>
        <end position="1232"/>
    </location>
</feature>
<proteinExistence type="predicted"/>
<dbReference type="OrthoDB" id="27652at2759"/>
<dbReference type="STRING" id="5722.A2F9R5"/>
<dbReference type="VEuPathDB" id="TrichDB:TVAG_158170"/>
<gene>
    <name evidence="3" type="ORF">TVAG_158170</name>
</gene>
<dbReference type="Pfam" id="PF00443">
    <property type="entry name" value="UCH"/>
    <property type="match status" value="1"/>
</dbReference>
<evidence type="ECO:0000313" key="3">
    <source>
        <dbReference type="EMBL" id="EAX98357.1"/>
    </source>
</evidence>
<dbReference type="InterPro" id="IPR029071">
    <property type="entry name" value="Ubiquitin-like_domsf"/>
</dbReference>
<dbReference type="PROSITE" id="PS00973">
    <property type="entry name" value="USP_2"/>
    <property type="match status" value="1"/>
</dbReference>
<name>A2F9R5_TRIV3</name>
<reference evidence="3" key="1">
    <citation type="submission" date="2006-10" db="EMBL/GenBank/DDBJ databases">
        <authorList>
            <person name="Amadeo P."/>
            <person name="Zhao Q."/>
            <person name="Wortman J."/>
            <person name="Fraser-Liggett C."/>
            <person name="Carlton J."/>
        </authorList>
    </citation>
    <scope>NUCLEOTIDE SEQUENCE</scope>
    <source>
        <strain evidence="3">G3</strain>
    </source>
</reference>
<dbReference type="InterPro" id="IPR001394">
    <property type="entry name" value="Peptidase_C19_UCH"/>
</dbReference>
<dbReference type="GO" id="GO:0031647">
    <property type="term" value="P:regulation of protein stability"/>
    <property type="evidence" value="ECO:0000318"/>
    <property type="project" value="GO_Central"/>
</dbReference>
<evidence type="ECO:0000313" key="4">
    <source>
        <dbReference type="Proteomes" id="UP000001542"/>
    </source>
</evidence>
<dbReference type="Gene3D" id="3.90.70.10">
    <property type="entry name" value="Cysteine proteinases"/>
    <property type="match status" value="1"/>
</dbReference>
<dbReference type="KEGG" id="tva:4756154"/>
<feature type="domain" description="Ubiquitin-like" evidence="1">
    <location>
        <begin position="480"/>
        <end position="549"/>
    </location>
</feature>
<dbReference type="PROSITE" id="PS00972">
    <property type="entry name" value="USP_1"/>
    <property type="match status" value="1"/>
</dbReference>
<reference evidence="3" key="2">
    <citation type="journal article" date="2007" name="Science">
        <title>Draft genome sequence of the sexually transmitted pathogen Trichomonas vaginalis.</title>
        <authorList>
            <person name="Carlton J.M."/>
            <person name="Hirt R.P."/>
            <person name="Silva J.C."/>
            <person name="Delcher A.L."/>
            <person name="Schatz M."/>
            <person name="Zhao Q."/>
            <person name="Wortman J.R."/>
            <person name="Bidwell S.L."/>
            <person name="Alsmark U.C.M."/>
            <person name="Besteiro S."/>
            <person name="Sicheritz-Ponten T."/>
            <person name="Noel C.J."/>
            <person name="Dacks J.B."/>
            <person name="Foster P.G."/>
            <person name="Simillion C."/>
            <person name="Van de Peer Y."/>
            <person name="Miranda-Saavedra D."/>
            <person name="Barton G.J."/>
            <person name="Westrop G.D."/>
            <person name="Mueller S."/>
            <person name="Dessi D."/>
            <person name="Fiori P.L."/>
            <person name="Ren Q."/>
            <person name="Paulsen I."/>
            <person name="Zhang H."/>
            <person name="Bastida-Corcuera F.D."/>
            <person name="Simoes-Barbosa A."/>
            <person name="Brown M.T."/>
            <person name="Hayes R.D."/>
            <person name="Mukherjee M."/>
            <person name="Okumura C.Y."/>
            <person name="Schneider R."/>
            <person name="Smith A.J."/>
            <person name="Vanacova S."/>
            <person name="Villalvazo M."/>
            <person name="Haas B.J."/>
            <person name="Pertea M."/>
            <person name="Feldblyum T.V."/>
            <person name="Utterback T.R."/>
            <person name="Shu C.L."/>
            <person name="Osoegawa K."/>
            <person name="de Jong P.J."/>
            <person name="Hrdy I."/>
            <person name="Horvathova L."/>
            <person name="Zubacova Z."/>
            <person name="Dolezal P."/>
            <person name="Malik S.B."/>
            <person name="Logsdon J.M. Jr."/>
            <person name="Henze K."/>
            <person name="Gupta A."/>
            <person name="Wang C.C."/>
            <person name="Dunne R.L."/>
            <person name="Upcroft J.A."/>
            <person name="Upcroft P."/>
            <person name="White O."/>
            <person name="Salzberg S.L."/>
            <person name="Tang P."/>
            <person name="Chiu C.-H."/>
            <person name="Lee Y.-S."/>
            <person name="Embley T.M."/>
            <person name="Coombs G.H."/>
            <person name="Mottram J.C."/>
            <person name="Tachezy J."/>
            <person name="Fraser-Liggett C.M."/>
            <person name="Johnson P.J."/>
        </authorList>
    </citation>
    <scope>NUCLEOTIDE SEQUENCE [LARGE SCALE GENOMIC DNA]</scope>
    <source>
        <strain evidence="3">G3</strain>
    </source>
</reference>
<keyword evidence="3" id="KW-0378">Hydrolase</keyword>
<dbReference type="SMR" id="A2F9R5"/>
<evidence type="ECO:0000259" key="2">
    <source>
        <dbReference type="PROSITE" id="PS50235"/>
    </source>
</evidence>
<dbReference type="VEuPathDB" id="TrichDB:TVAGG3_0783520"/>
<accession>A2F9R5</accession>
<dbReference type="eggNOG" id="KOG1863">
    <property type="taxonomic scope" value="Eukaryota"/>
</dbReference>
<organism evidence="3 4">
    <name type="scientific">Trichomonas vaginalis (strain ATCC PRA-98 / G3)</name>
    <dbReference type="NCBI Taxonomy" id="412133"/>
    <lineage>
        <taxon>Eukaryota</taxon>
        <taxon>Metamonada</taxon>
        <taxon>Parabasalia</taxon>
        <taxon>Trichomonadida</taxon>
        <taxon>Trichomonadidae</taxon>
        <taxon>Trichomonas</taxon>
    </lineage>
</organism>
<dbReference type="PANTHER" id="PTHR24006:SF827">
    <property type="entry name" value="UBIQUITIN CARBOXYL-TERMINAL HYDROLASE 34"/>
    <property type="match status" value="1"/>
</dbReference>
<dbReference type="GO" id="GO:0004843">
    <property type="term" value="F:cysteine-type deubiquitinase activity"/>
    <property type="evidence" value="ECO:0000318"/>
    <property type="project" value="GO_Central"/>
</dbReference>
<dbReference type="InterPro" id="IPR028889">
    <property type="entry name" value="USP"/>
</dbReference>